<proteinExistence type="inferred from homology"/>
<organism evidence="4">
    <name type="scientific">Streptomyces sp. NBC_00148</name>
    <dbReference type="NCBI Taxonomy" id="2903626"/>
    <lineage>
        <taxon>Bacteria</taxon>
        <taxon>Bacillati</taxon>
        <taxon>Actinomycetota</taxon>
        <taxon>Actinomycetes</taxon>
        <taxon>Kitasatosporales</taxon>
        <taxon>Streptomycetaceae</taxon>
        <taxon>Streptomyces</taxon>
    </lineage>
</organism>
<evidence type="ECO:0000313" key="4">
    <source>
        <dbReference type="EMBL" id="WTQ76361.1"/>
    </source>
</evidence>
<dbReference type="EMBL" id="CP108169">
    <property type="protein sequence ID" value="WTQ76361.1"/>
    <property type="molecule type" value="Genomic_DNA"/>
</dbReference>
<dbReference type="InterPro" id="IPR008331">
    <property type="entry name" value="Ferritin_DPS_dom"/>
</dbReference>
<dbReference type="PROSITE" id="PS00818">
    <property type="entry name" value="DPS_1"/>
    <property type="match status" value="1"/>
</dbReference>
<accession>A0AAU1LYT6</accession>
<dbReference type="InterPro" id="IPR012347">
    <property type="entry name" value="Ferritin-like"/>
</dbReference>
<comment type="similarity">
    <text evidence="1 2">Belongs to the Dps family.</text>
</comment>
<name>A0AAU1LYT6_9ACTN</name>
<evidence type="ECO:0000256" key="2">
    <source>
        <dbReference type="RuleBase" id="RU003875"/>
    </source>
</evidence>
<dbReference type="InterPro" id="IPR002177">
    <property type="entry name" value="DPS_DNA-bd"/>
</dbReference>
<evidence type="ECO:0000259" key="3">
    <source>
        <dbReference type="Pfam" id="PF00210"/>
    </source>
</evidence>
<dbReference type="GO" id="GO:0016722">
    <property type="term" value="F:oxidoreductase activity, acting on metal ions"/>
    <property type="evidence" value="ECO:0007669"/>
    <property type="project" value="InterPro"/>
</dbReference>
<sequence>MSVVKSALSDADGKVVGDALQGALVDLVDLSLVAKQVHWNVVGPRFRSVHLQLDEVVDTARQHSDTVAERASAVGINPDGRSRTLAKTTAIDVVPDGWIKDVDAVRVLVDALRVVIDRMRERIEATDEPDPISQDILITLTADLEKHAWMFQAESA</sequence>
<dbReference type="Gene3D" id="1.20.1260.10">
    <property type="match status" value="1"/>
</dbReference>
<dbReference type="PANTHER" id="PTHR42932">
    <property type="entry name" value="GENERAL STRESS PROTEIN 20U"/>
    <property type="match status" value="1"/>
</dbReference>
<dbReference type="AlphaFoldDB" id="A0AAU1LYT6"/>
<gene>
    <name evidence="4" type="ORF">OG222_26115</name>
</gene>
<dbReference type="SUPFAM" id="SSF47240">
    <property type="entry name" value="Ferritin-like"/>
    <property type="match status" value="1"/>
</dbReference>
<feature type="domain" description="Ferritin/DPS" evidence="3">
    <location>
        <begin position="18"/>
        <end position="153"/>
    </location>
</feature>
<dbReference type="PIRSF" id="PIRSF005900">
    <property type="entry name" value="Dps"/>
    <property type="match status" value="1"/>
</dbReference>
<dbReference type="InterPro" id="IPR009078">
    <property type="entry name" value="Ferritin-like_SF"/>
</dbReference>
<dbReference type="CDD" id="cd01043">
    <property type="entry name" value="DPS"/>
    <property type="match status" value="1"/>
</dbReference>
<dbReference type="PANTHER" id="PTHR42932:SF2">
    <property type="entry name" value="DNA PROTECTION DURING STARVATION PROTEIN 1"/>
    <property type="match status" value="1"/>
</dbReference>
<protein>
    <submittedName>
        <fullName evidence="4">DNA starvation/stationary phase protection protein</fullName>
    </submittedName>
</protein>
<dbReference type="Pfam" id="PF00210">
    <property type="entry name" value="Ferritin"/>
    <property type="match status" value="1"/>
</dbReference>
<evidence type="ECO:0000256" key="1">
    <source>
        <dbReference type="ARBA" id="ARBA00009497"/>
    </source>
</evidence>
<dbReference type="PRINTS" id="PR01346">
    <property type="entry name" value="HELNAPAPROT"/>
</dbReference>
<dbReference type="GO" id="GO:0008199">
    <property type="term" value="F:ferric iron binding"/>
    <property type="evidence" value="ECO:0007669"/>
    <property type="project" value="InterPro"/>
</dbReference>
<reference evidence="4" key="1">
    <citation type="submission" date="2022-10" db="EMBL/GenBank/DDBJ databases">
        <title>The complete genomes of actinobacterial strains from the NBC collection.</title>
        <authorList>
            <person name="Joergensen T.S."/>
            <person name="Alvarez Arevalo M."/>
            <person name="Sterndorff E.B."/>
            <person name="Faurdal D."/>
            <person name="Vuksanovic O."/>
            <person name="Mourched A.-S."/>
            <person name="Charusanti P."/>
            <person name="Shaw S."/>
            <person name="Blin K."/>
            <person name="Weber T."/>
        </authorList>
    </citation>
    <scope>NUCLEOTIDE SEQUENCE</scope>
    <source>
        <strain evidence="4">NBC_00148</strain>
    </source>
</reference>
<dbReference type="InterPro" id="IPR023188">
    <property type="entry name" value="DPS_DNA-bd_CS"/>
</dbReference>